<evidence type="ECO:0000313" key="2">
    <source>
        <dbReference type="Proteomes" id="UP000696310"/>
    </source>
</evidence>
<name>A0AAW4P5A8_9GAMM</name>
<evidence type="ECO:0000313" key="1">
    <source>
        <dbReference type="EMBL" id="MBW5894689.1"/>
    </source>
</evidence>
<evidence type="ECO:0008006" key="3">
    <source>
        <dbReference type="Google" id="ProtNLM"/>
    </source>
</evidence>
<gene>
    <name evidence="1" type="ORF">IM880_20955</name>
</gene>
<sequence length="69" mass="7741">MTDALCQRYQFRYGAFDNLLEATDPLGATVRYHYNAEAEFAGVTNSQGLGRTVLSKVKSSITIVTYLRF</sequence>
<dbReference type="Proteomes" id="UP000696310">
    <property type="component" value="Unassembled WGS sequence"/>
</dbReference>
<reference evidence="1" key="2">
    <citation type="submission" date="2021-01" db="EMBL/GenBank/DDBJ databases">
        <authorList>
            <person name="Vargas Peralta D."/>
        </authorList>
    </citation>
    <scope>NUCLEOTIDE SEQUENCE</scope>
    <source>
        <strain evidence="1">A3</strain>
    </source>
</reference>
<dbReference type="Gene3D" id="2.180.10.10">
    <property type="entry name" value="RHS repeat-associated core"/>
    <property type="match status" value="1"/>
</dbReference>
<dbReference type="AlphaFoldDB" id="A0AAW4P5A8"/>
<reference evidence="1" key="1">
    <citation type="journal article" date="2021" name="bioRxiv">
        <title>Identification of Pectobacterium species isolated from the soft rot of tetecho (Neobuxbaumia tetetzo), a columnar cactus, and associated metagenomics.</title>
        <authorList>
            <person name="Vargas-Peralta D."/>
            <person name="Narvaez-Barragan D.A."/>
            <person name="de Sandozequi A."/>
            <person name="Romero-Gutierrez M.F."/>
            <person name="Segovia L."/>
            <person name="Martinez-Anaya C."/>
            <person name="Alcaraz L.D."/>
            <person name="de la Torre Almaraz R."/>
        </authorList>
    </citation>
    <scope>NUCLEOTIDE SEQUENCE</scope>
    <source>
        <strain evidence="1">A3</strain>
    </source>
</reference>
<dbReference type="NCBIfam" id="TIGR01643">
    <property type="entry name" value="YD_repeat_2x"/>
    <property type="match status" value="2"/>
</dbReference>
<dbReference type="InterPro" id="IPR006530">
    <property type="entry name" value="YD"/>
</dbReference>
<dbReference type="EMBL" id="JAESHX010000123">
    <property type="protein sequence ID" value="MBW5894689.1"/>
    <property type="molecule type" value="Genomic_DNA"/>
</dbReference>
<proteinExistence type="predicted"/>
<protein>
    <recommendedName>
        <fullName evidence="3">RHS repeat protein</fullName>
    </recommendedName>
</protein>
<comment type="caution">
    <text evidence="1">The sequence shown here is derived from an EMBL/GenBank/DDBJ whole genome shotgun (WGS) entry which is preliminary data.</text>
</comment>
<organism evidence="1 2">
    <name type="scientific">Pectobacterium polaris</name>
    <dbReference type="NCBI Taxonomy" id="2042057"/>
    <lineage>
        <taxon>Bacteria</taxon>
        <taxon>Pseudomonadati</taxon>
        <taxon>Pseudomonadota</taxon>
        <taxon>Gammaproteobacteria</taxon>
        <taxon>Enterobacterales</taxon>
        <taxon>Pectobacteriaceae</taxon>
        <taxon>Pectobacterium</taxon>
    </lineage>
</organism>
<accession>A0AAW4P5A8</accession>